<dbReference type="PANTHER" id="PTHR11439:SF517">
    <property type="entry name" value="CYSTEINE-RICH RLK (RECEPTOR-LIKE PROTEIN KINASE) 8"/>
    <property type="match status" value="1"/>
</dbReference>
<dbReference type="EMBL" id="JAVXUO010001626">
    <property type="protein sequence ID" value="KAK2980493.1"/>
    <property type="molecule type" value="Genomic_DNA"/>
</dbReference>
<evidence type="ECO:0000313" key="3">
    <source>
        <dbReference type="Proteomes" id="UP001187471"/>
    </source>
</evidence>
<dbReference type="SUPFAM" id="SSF56672">
    <property type="entry name" value="DNA/RNA polymerases"/>
    <property type="match status" value="1"/>
</dbReference>
<feature type="domain" description="Reverse transcriptase Ty1/copia-type" evidence="1">
    <location>
        <begin position="40"/>
        <end position="143"/>
    </location>
</feature>
<organism evidence="2 3">
    <name type="scientific">Escallonia rubra</name>
    <dbReference type="NCBI Taxonomy" id="112253"/>
    <lineage>
        <taxon>Eukaryota</taxon>
        <taxon>Viridiplantae</taxon>
        <taxon>Streptophyta</taxon>
        <taxon>Embryophyta</taxon>
        <taxon>Tracheophyta</taxon>
        <taxon>Spermatophyta</taxon>
        <taxon>Magnoliopsida</taxon>
        <taxon>eudicotyledons</taxon>
        <taxon>Gunneridae</taxon>
        <taxon>Pentapetalae</taxon>
        <taxon>asterids</taxon>
        <taxon>campanulids</taxon>
        <taxon>Escalloniales</taxon>
        <taxon>Escalloniaceae</taxon>
        <taxon>Escallonia</taxon>
    </lineage>
</organism>
<dbReference type="Proteomes" id="UP001187471">
    <property type="component" value="Unassembled WGS sequence"/>
</dbReference>
<dbReference type="Pfam" id="PF07727">
    <property type="entry name" value="RVT_2"/>
    <property type="match status" value="1"/>
</dbReference>
<evidence type="ECO:0000313" key="2">
    <source>
        <dbReference type="EMBL" id="KAK2980493.1"/>
    </source>
</evidence>
<accession>A0AA88R1C6</accession>
<dbReference type="InterPro" id="IPR013103">
    <property type="entry name" value="RVT_2"/>
</dbReference>
<gene>
    <name evidence="2" type="ORF">RJ640_007749</name>
</gene>
<dbReference type="AlphaFoldDB" id="A0AA88R1C6"/>
<dbReference type="InterPro" id="IPR043502">
    <property type="entry name" value="DNA/RNA_pol_sf"/>
</dbReference>
<name>A0AA88R1C6_9ASTE</name>
<proteinExistence type="predicted"/>
<keyword evidence="3" id="KW-1185">Reference proteome</keyword>
<evidence type="ECO:0000259" key="1">
    <source>
        <dbReference type="Pfam" id="PF07727"/>
    </source>
</evidence>
<dbReference type="PANTHER" id="PTHR11439">
    <property type="entry name" value="GAG-POL-RELATED RETROTRANSPOSON"/>
    <property type="match status" value="1"/>
</dbReference>
<sequence length="270" mass="30676">MGEPSSSSVFKESSHVVPKSHLRMYHLYLDACNVIVIRLLIYKIIKSCPYEHPLYVKTNKDGDIVIVCLYVDDFIFTGNNLKFYVRIQEDIISQFEMTDIESMSYFLGIEVKQTDKGIFILQKKYAEDILKKYKMKACKPILTLVEERLKLVKDGSGGLVNATNFRRLVGSVRYLIATRPDIIVYGVGIVSRFNDSPQQSYWEAPKQILRYIKGTLDDGIIYKSANNMKLVGCTDSDWTGDIEKRKSTSGNVFHLGSGAISSKKQQVVTL</sequence>
<reference evidence="2" key="1">
    <citation type="submission" date="2022-12" db="EMBL/GenBank/DDBJ databases">
        <title>Draft genome assemblies for two species of Escallonia (Escalloniales).</title>
        <authorList>
            <person name="Chanderbali A."/>
            <person name="Dervinis C."/>
            <person name="Anghel I."/>
            <person name="Soltis D."/>
            <person name="Soltis P."/>
            <person name="Zapata F."/>
        </authorList>
    </citation>
    <scope>NUCLEOTIDE SEQUENCE</scope>
    <source>
        <strain evidence="2">UCBG92.1500</strain>
        <tissue evidence="2">Leaf</tissue>
    </source>
</reference>
<protein>
    <recommendedName>
        <fullName evidence="1">Reverse transcriptase Ty1/copia-type domain-containing protein</fullName>
    </recommendedName>
</protein>
<comment type="caution">
    <text evidence="2">The sequence shown here is derived from an EMBL/GenBank/DDBJ whole genome shotgun (WGS) entry which is preliminary data.</text>
</comment>